<dbReference type="Gene3D" id="3.30.559.10">
    <property type="entry name" value="Chloramphenicol acetyltransferase-like domain"/>
    <property type="match status" value="1"/>
</dbReference>
<evidence type="ECO:0000313" key="5">
    <source>
        <dbReference type="EMBL" id="SHM60482.1"/>
    </source>
</evidence>
<name>A0A1M7K5A4_RUMFL</name>
<proteinExistence type="inferred from homology"/>
<evidence type="ECO:0000256" key="2">
    <source>
        <dbReference type="SAM" id="Phobius"/>
    </source>
</evidence>
<dbReference type="Proteomes" id="UP000184394">
    <property type="component" value="Unassembled WGS sequence"/>
</dbReference>
<sequence>MIKKPKNKWFAHQTENKNALVNLVCFVFAGGSPSFFAPWKQLMPDWINLMPVLYPMREKRLKDSMPEDIETFVNEFFRDNKHLLDKKIVVWGHCSGSLIGMEYIRLLEENGVSPSAFIISGSEQPEYVLVRLRGDKGERPISELKDEDIIADLTKYQMMDTDMLENKVFCKYFIPLFKADLALFKGYVPEREPELSCPAVVMNGTDDKSLKWDSVEQWQEYFNTDVEFRTYPGAHYFVNDQKERIISEIADFIISNDSDIIPILPQQKKLVQSELIDKSRGCQNTGIAFEIKGRIDNEKLDCMLEELQKRHDAINYCLVKNSRGEIFQRRIPVFQKWIVHEAANEYPDFEEKRKAALRYAEAVNNEYMDLFSSPMYEFHKYIINDDHIILHIKASHIITDGPSISVLYKDMGDWFSNGAFMNDDVCSWHDFVIAENEYFSSEKGNADRTYWEEISCGWKKEQELSGLSFDKQNNEYEEKSEFTLELAAINSIARQKRMSPFNLMLFVYNAALIKIWGVNELSVGYTMTDRFSKGKRNMVGMTTHHLKHHLKKDGRPLSEHIEESRSQVNNSFSHYMLGECIGEAEFTLSYLSQIVLFPEWKGVDIEVHTMNGNQRYASLDYTLMCREEGDVLKMSMCADHDVYDLRFNSMLEKYMKEVLNELIS</sequence>
<dbReference type="PANTHER" id="PTHR11487">
    <property type="entry name" value="THIOESTERASE"/>
    <property type="match status" value="1"/>
</dbReference>
<dbReference type="AlphaFoldDB" id="A0A1M7K5A4"/>
<dbReference type="GO" id="GO:0003824">
    <property type="term" value="F:catalytic activity"/>
    <property type="evidence" value="ECO:0007669"/>
    <property type="project" value="InterPro"/>
</dbReference>
<dbReference type="EMBL" id="FRCT01000007">
    <property type="protein sequence ID" value="SHM60482.1"/>
    <property type="molecule type" value="Genomic_DNA"/>
</dbReference>
<dbReference type="Pfam" id="PF00975">
    <property type="entry name" value="Thioesterase"/>
    <property type="match status" value="1"/>
</dbReference>
<dbReference type="SUPFAM" id="SSF53474">
    <property type="entry name" value="alpha/beta-Hydrolases"/>
    <property type="match status" value="1"/>
</dbReference>
<dbReference type="SUPFAM" id="SSF52777">
    <property type="entry name" value="CoA-dependent acyltransferases"/>
    <property type="match status" value="2"/>
</dbReference>
<feature type="domain" description="Condensation" evidence="3">
    <location>
        <begin position="259"/>
        <end position="663"/>
    </location>
</feature>
<evidence type="ECO:0000259" key="4">
    <source>
        <dbReference type="Pfam" id="PF00975"/>
    </source>
</evidence>
<evidence type="ECO:0000313" key="6">
    <source>
        <dbReference type="Proteomes" id="UP000184394"/>
    </source>
</evidence>
<dbReference type="InterPro" id="IPR001031">
    <property type="entry name" value="Thioesterase"/>
</dbReference>
<keyword evidence="2" id="KW-1133">Transmembrane helix</keyword>
<dbReference type="Gene3D" id="3.30.559.30">
    <property type="entry name" value="Nonribosomal peptide synthetase, condensation domain"/>
    <property type="match status" value="1"/>
</dbReference>
<dbReference type="InterPro" id="IPR012223">
    <property type="entry name" value="TEII"/>
</dbReference>
<reference evidence="5 6" key="1">
    <citation type="submission" date="2016-11" db="EMBL/GenBank/DDBJ databases">
        <authorList>
            <person name="Jaros S."/>
            <person name="Januszkiewicz K."/>
            <person name="Wedrychowicz H."/>
        </authorList>
    </citation>
    <scope>NUCLEOTIDE SEQUENCE [LARGE SCALE GENOMIC DNA]</scope>
    <source>
        <strain evidence="5 6">Y1</strain>
    </source>
</reference>
<keyword evidence="2" id="KW-0812">Transmembrane</keyword>
<organism evidence="5 6">
    <name type="scientific">Ruminococcus flavefaciens</name>
    <dbReference type="NCBI Taxonomy" id="1265"/>
    <lineage>
        <taxon>Bacteria</taxon>
        <taxon>Bacillati</taxon>
        <taxon>Bacillota</taxon>
        <taxon>Clostridia</taxon>
        <taxon>Eubacteriales</taxon>
        <taxon>Oscillospiraceae</taxon>
        <taxon>Ruminococcus</taxon>
    </lineage>
</organism>
<dbReference type="PANTHER" id="PTHR11487:SF0">
    <property type="entry name" value="S-ACYL FATTY ACID SYNTHASE THIOESTERASE, MEDIUM CHAIN"/>
    <property type="match status" value="1"/>
</dbReference>
<evidence type="ECO:0000256" key="1">
    <source>
        <dbReference type="ARBA" id="ARBA00007169"/>
    </source>
</evidence>
<evidence type="ECO:0000259" key="3">
    <source>
        <dbReference type="Pfam" id="PF00668"/>
    </source>
</evidence>
<protein>
    <submittedName>
        <fullName evidence="5">Surfactin synthase thioesterase subunit</fullName>
    </submittedName>
</protein>
<dbReference type="Gene3D" id="3.40.50.1820">
    <property type="entry name" value="alpha/beta hydrolase"/>
    <property type="match status" value="1"/>
</dbReference>
<dbReference type="OrthoDB" id="2213423at2"/>
<dbReference type="InterPro" id="IPR029058">
    <property type="entry name" value="AB_hydrolase_fold"/>
</dbReference>
<dbReference type="Pfam" id="PF00668">
    <property type="entry name" value="Condensation"/>
    <property type="match status" value="1"/>
</dbReference>
<feature type="domain" description="Thioesterase" evidence="4">
    <location>
        <begin position="23"/>
        <end position="251"/>
    </location>
</feature>
<gene>
    <name evidence="5" type="ORF">SAMN04487860_107122</name>
</gene>
<feature type="transmembrane region" description="Helical" evidence="2">
    <location>
        <begin position="20"/>
        <end position="39"/>
    </location>
</feature>
<dbReference type="GO" id="GO:0008610">
    <property type="term" value="P:lipid biosynthetic process"/>
    <property type="evidence" value="ECO:0007669"/>
    <property type="project" value="TreeGrafter"/>
</dbReference>
<accession>A0A1M7K5A4</accession>
<dbReference type="InterPro" id="IPR023213">
    <property type="entry name" value="CAT-like_dom_sf"/>
</dbReference>
<keyword evidence="2" id="KW-0472">Membrane</keyword>
<dbReference type="RefSeq" id="WP_072950891.1">
    <property type="nucleotide sequence ID" value="NZ_FRCT01000007.1"/>
</dbReference>
<comment type="similarity">
    <text evidence="1">Belongs to the thioesterase family.</text>
</comment>
<dbReference type="InterPro" id="IPR001242">
    <property type="entry name" value="Condensation_dom"/>
</dbReference>